<accession>A0A8X6PXD3</accession>
<reference evidence="2" key="1">
    <citation type="submission" date="2020-08" db="EMBL/GenBank/DDBJ databases">
        <title>Multicomponent nature underlies the extraordinary mechanical properties of spider dragline silk.</title>
        <authorList>
            <person name="Kono N."/>
            <person name="Nakamura H."/>
            <person name="Mori M."/>
            <person name="Yoshida Y."/>
            <person name="Ohtoshi R."/>
            <person name="Malay A.D."/>
            <person name="Moran D.A.P."/>
            <person name="Tomita M."/>
            <person name="Numata K."/>
            <person name="Arakawa K."/>
        </authorList>
    </citation>
    <scope>NUCLEOTIDE SEQUENCE</scope>
</reference>
<feature type="region of interest" description="Disordered" evidence="1">
    <location>
        <begin position="83"/>
        <end position="103"/>
    </location>
</feature>
<sequence>MKRRAEKSLNEVSTSQNSLDALHNFLNRDVYFLRFASVGPPVRPKSTFSDSRGKRAQLWSPLLGPAGERSGWSRPWLAKGINSPLQDHSKENHERCPSGMKFL</sequence>
<evidence type="ECO:0000256" key="1">
    <source>
        <dbReference type="SAM" id="MobiDB-lite"/>
    </source>
</evidence>
<dbReference type="AlphaFoldDB" id="A0A8X6PXD3"/>
<feature type="compositionally biased region" description="Basic and acidic residues" evidence="1">
    <location>
        <begin position="87"/>
        <end position="96"/>
    </location>
</feature>
<proteinExistence type="predicted"/>
<gene>
    <name evidence="2" type="ORF">NPIL_103601</name>
</gene>
<organism evidence="2 3">
    <name type="scientific">Nephila pilipes</name>
    <name type="common">Giant wood spider</name>
    <name type="synonym">Nephila maculata</name>
    <dbReference type="NCBI Taxonomy" id="299642"/>
    <lineage>
        <taxon>Eukaryota</taxon>
        <taxon>Metazoa</taxon>
        <taxon>Ecdysozoa</taxon>
        <taxon>Arthropoda</taxon>
        <taxon>Chelicerata</taxon>
        <taxon>Arachnida</taxon>
        <taxon>Araneae</taxon>
        <taxon>Araneomorphae</taxon>
        <taxon>Entelegynae</taxon>
        <taxon>Araneoidea</taxon>
        <taxon>Nephilidae</taxon>
        <taxon>Nephila</taxon>
    </lineage>
</organism>
<name>A0A8X6PXD3_NEPPI</name>
<protein>
    <submittedName>
        <fullName evidence="2">Uncharacterized protein</fullName>
    </submittedName>
</protein>
<dbReference type="EMBL" id="BMAW01025985">
    <property type="protein sequence ID" value="GFT94811.1"/>
    <property type="molecule type" value="Genomic_DNA"/>
</dbReference>
<keyword evidence="3" id="KW-1185">Reference proteome</keyword>
<dbReference type="Proteomes" id="UP000887013">
    <property type="component" value="Unassembled WGS sequence"/>
</dbReference>
<evidence type="ECO:0000313" key="2">
    <source>
        <dbReference type="EMBL" id="GFT94811.1"/>
    </source>
</evidence>
<comment type="caution">
    <text evidence="2">The sequence shown here is derived from an EMBL/GenBank/DDBJ whole genome shotgun (WGS) entry which is preliminary data.</text>
</comment>
<evidence type="ECO:0000313" key="3">
    <source>
        <dbReference type="Proteomes" id="UP000887013"/>
    </source>
</evidence>